<dbReference type="SUPFAM" id="SSF46689">
    <property type="entry name" value="Homeodomain-like"/>
    <property type="match status" value="1"/>
</dbReference>
<sequence length="211" mass="23207">MIDAAAELFASHGYSRTTLARIAEAAEVSVETVQAQGPKRSLLGAAVRLRTFGREADESILDVPESGALLRQESPEGFARAAARLVSEINARSSGLMRAFASAAADDPDIEAEWSEVIRLVHGNVRDLVALLRSRDWLRTDVGTDELAASVWIMIDGANFEKLTARLGWPAQRYEDWLARSIMELLFPARPADEAMRAGRWPTRTTDAQSR</sequence>
<name>A0A1H2KN74_9ACTN</name>
<dbReference type="Proteomes" id="UP000182977">
    <property type="component" value="Chromosome I"/>
</dbReference>
<dbReference type="EMBL" id="LT629791">
    <property type="protein sequence ID" value="SDU70042.1"/>
    <property type="molecule type" value="Genomic_DNA"/>
</dbReference>
<evidence type="ECO:0000256" key="3">
    <source>
        <dbReference type="ARBA" id="ARBA00023163"/>
    </source>
</evidence>
<dbReference type="SUPFAM" id="SSF48498">
    <property type="entry name" value="Tetracyclin repressor-like, C-terminal domain"/>
    <property type="match status" value="1"/>
</dbReference>
<dbReference type="PANTHER" id="PTHR30055:SF234">
    <property type="entry name" value="HTH-TYPE TRANSCRIPTIONAL REGULATOR BETI"/>
    <property type="match status" value="1"/>
</dbReference>
<accession>A0A1H2KN74</accession>
<keyword evidence="2" id="KW-0238">DNA-binding</keyword>
<dbReference type="Gene3D" id="1.10.357.10">
    <property type="entry name" value="Tetracycline Repressor, domain 2"/>
    <property type="match status" value="1"/>
</dbReference>
<gene>
    <name evidence="5" type="ORF">SAMN04488563_4036</name>
</gene>
<dbReference type="Gene3D" id="1.10.10.60">
    <property type="entry name" value="Homeodomain-like"/>
    <property type="match status" value="1"/>
</dbReference>
<keyword evidence="3" id="KW-0804">Transcription</keyword>
<keyword evidence="6" id="KW-1185">Reference proteome</keyword>
<dbReference type="AlphaFoldDB" id="A0A1H2KN74"/>
<dbReference type="Pfam" id="PF00440">
    <property type="entry name" value="TetR_N"/>
    <property type="match status" value="1"/>
</dbReference>
<dbReference type="GO" id="GO:0003700">
    <property type="term" value="F:DNA-binding transcription factor activity"/>
    <property type="evidence" value="ECO:0007669"/>
    <property type="project" value="TreeGrafter"/>
</dbReference>
<evidence type="ECO:0000256" key="2">
    <source>
        <dbReference type="ARBA" id="ARBA00023125"/>
    </source>
</evidence>
<evidence type="ECO:0000313" key="6">
    <source>
        <dbReference type="Proteomes" id="UP000182977"/>
    </source>
</evidence>
<evidence type="ECO:0000313" key="5">
    <source>
        <dbReference type="EMBL" id="SDU70042.1"/>
    </source>
</evidence>
<dbReference type="GO" id="GO:0000976">
    <property type="term" value="F:transcription cis-regulatory region binding"/>
    <property type="evidence" value="ECO:0007669"/>
    <property type="project" value="TreeGrafter"/>
</dbReference>
<dbReference type="InterPro" id="IPR001647">
    <property type="entry name" value="HTH_TetR"/>
</dbReference>
<dbReference type="InterPro" id="IPR036271">
    <property type="entry name" value="Tet_transcr_reg_TetR-rel_C_sf"/>
</dbReference>
<protein>
    <submittedName>
        <fullName evidence="5">Regulatory protein, tetR family</fullName>
    </submittedName>
</protein>
<dbReference type="PANTHER" id="PTHR30055">
    <property type="entry name" value="HTH-TYPE TRANSCRIPTIONAL REGULATOR RUTR"/>
    <property type="match status" value="1"/>
</dbReference>
<dbReference type="InterPro" id="IPR050109">
    <property type="entry name" value="HTH-type_TetR-like_transc_reg"/>
</dbReference>
<keyword evidence="1" id="KW-0805">Transcription regulation</keyword>
<proteinExistence type="predicted"/>
<dbReference type="OrthoDB" id="3825402at2"/>
<dbReference type="InterPro" id="IPR009057">
    <property type="entry name" value="Homeodomain-like_sf"/>
</dbReference>
<evidence type="ECO:0000259" key="4">
    <source>
        <dbReference type="Pfam" id="PF00440"/>
    </source>
</evidence>
<reference evidence="6" key="1">
    <citation type="submission" date="2016-10" db="EMBL/GenBank/DDBJ databases">
        <authorList>
            <person name="Varghese N."/>
            <person name="Submissions S."/>
        </authorList>
    </citation>
    <scope>NUCLEOTIDE SEQUENCE [LARGE SCALE GENOMIC DNA]</scope>
    <source>
        <strain evidence="6">DSM 45079</strain>
    </source>
</reference>
<feature type="domain" description="HTH tetR-type" evidence="4">
    <location>
        <begin position="2"/>
        <end position="32"/>
    </location>
</feature>
<evidence type="ECO:0000256" key="1">
    <source>
        <dbReference type="ARBA" id="ARBA00023015"/>
    </source>
</evidence>
<dbReference type="STRING" id="419479.SAMN04488563_4036"/>
<dbReference type="RefSeq" id="WP_052762574.1">
    <property type="nucleotide sequence ID" value="NZ_KQ061233.1"/>
</dbReference>
<organism evidence="5 6">
    <name type="scientific">Jiangella alkaliphila</name>
    <dbReference type="NCBI Taxonomy" id="419479"/>
    <lineage>
        <taxon>Bacteria</taxon>
        <taxon>Bacillati</taxon>
        <taxon>Actinomycetota</taxon>
        <taxon>Actinomycetes</taxon>
        <taxon>Jiangellales</taxon>
        <taxon>Jiangellaceae</taxon>
        <taxon>Jiangella</taxon>
    </lineage>
</organism>